<evidence type="ECO:0000313" key="4">
    <source>
        <dbReference type="Proteomes" id="UP000521943"/>
    </source>
</evidence>
<evidence type="ECO:0000259" key="2">
    <source>
        <dbReference type="Pfam" id="PF20231"/>
    </source>
</evidence>
<gene>
    <name evidence="3" type="ORF">DFP72DRAFT_799185</name>
</gene>
<dbReference type="Pfam" id="PF20231">
    <property type="entry name" value="DUF6589"/>
    <property type="match status" value="1"/>
</dbReference>
<feature type="compositionally biased region" description="Acidic residues" evidence="1">
    <location>
        <begin position="183"/>
        <end position="201"/>
    </location>
</feature>
<proteinExistence type="predicted"/>
<dbReference type="EMBL" id="JACGCI010000003">
    <property type="protein sequence ID" value="KAF6765083.1"/>
    <property type="molecule type" value="Genomic_DNA"/>
</dbReference>
<dbReference type="Proteomes" id="UP000521943">
    <property type="component" value="Unassembled WGS sequence"/>
</dbReference>
<keyword evidence="4" id="KW-1185">Reference proteome</keyword>
<reference evidence="3 4" key="1">
    <citation type="submission" date="2020-07" db="EMBL/GenBank/DDBJ databases">
        <title>Comparative genomics of pyrophilous fungi reveals a link between fire events and developmental genes.</title>
        <authorList>
            <consortium name="DOE Joint Genome Institute"/>
            <person name="Steindorff A.S."/>
            <person name="Carver A."/>
            <person name="Calhoun S."/>
            <person name="Stillman K."/>
            <person name="Liu H."/>
            <person name="Lipzen A."/>
            <person name="Pangilinan J."/>
            <person name="Labutti K."/>
            <person name="Bruns T.D."/>
            <person name="Grigoriev I.V."/>
        </authorList>
    </citation>
    <scope>NUCLEOTIDE SEQUENCE [LARGE SCALE GENOMIC DNA]</scope>
    <source>
        <strain evidence="3 4">CBS 144469</strain>
    </source>
</reference>
<name>A0A8H6III9_9AGAR</name>
<sequence>MEHNKLAYDDAFWEATLGHNYTKKHSKHLLFSLLCYLNVSLFDFLQWTFSSDIASVRTRAGRFLGDHKTAKDEEHRFLPTVIFKLWHEKFGKDVSKNLERMLEPYARRIVLQESNAIIQDKNLQIRTGGLTQDSFEDLVTPGMLIEVYQTHAPFTWGLLQTFAASPNLYRKAKAAKAKRQLVEETEEPDEGFDDGEDLEEDPDVNTVEAVMDSGGGGCAMGVGSLPDGFSRNPVNAVLMSLSMMSFARNRATNALPLLCGLFFKIEGTSSRASQLLSNLGLCVSVKTVERVKEVVSKNCIESARSLMLSGHMFATVFDNINLYLRKYQQRLTNQHSMIHATNCAIIRIHEAGVNIPEAIDMKAKLDRRGKRMRAKFTDILPTKEDDEHLRKACISLITEFIIRYTPGSEKWEGRAEMLKKVREGMPQDRPIPVEKTETRPFGVFDANEGSKKGIIELLDLIRQRATMEPEEWAGKVRVLSGDWLTSANFRHARRDRRDDITPMEHLEYGEEVSQLFHFALQATQMIMRTHFGTAIDDPLSLSAHKGLLGRVWDHNTPNYAAAKSLIRHSLIARILHIAMTILGFGRWSELAAWTPMNYKKVEELAEEIWAKWASTEAAEHAKSQNDDWAAHDIYFIRDALFFCEFEQAVSYADPGRVLRIMKYWCLAFRGAGQHNYARECAEILLRWKFELSDDLRKVLERSWFVNRWGKEGQWIAADLYLEQMNLLVKRIFIAQGNGVTIEYIMSKGSACVEAFRAVSHSVANFFGDADRRRRAKEIQFQEDMRVLVEDMEKKRVHRGFKKHFVPMRNKNGEIAKAPQAATKGKKKKLPYVPKSAIVDVMVTGAEVWTHGKFNDFKRLTSYDPAVGYPIGEFNDIQDPRLDNGTVFDDPNTLHLSFDSPVDVLVDDLEDSGVGGGGEFDTGLEADI</sequence>
<feature type="domain" description="DUF6589" evidence="2">
    <location>
        <begin position="375"/>
        <end position="773"/>
    </location>
</feature>
<comment type="caution">
    <text evidence="3">The sequence shown here is derived from an EMBL/GenBank/DDBJ whole genome shotgun (WGS) entry which is preliminary data.</text>
</comment>
<dbReference type="OrthoDB" id="3207600at2759"/>
<dbReference type="InterPro" id="IPR046496">
    <property type="entry name" value="DUF6589"/>
</dbReference>
<evidence type="ECO:0000313" key="3">
    <source>
        <dbReference type="EMBL" id="KAF6765083.1"/>
    </source>
</evidence>
<accession>A0A8H6III9</accession>
<organism evidence="3 4">
    <name type="scientific">Ephemerocybe angulata</name>
    <dbReference type="NCBI Taxonomy" id="980116"/>
    <lineage>
        <taxon>Eukaryota</taxon>
        <taxon>Fungi</taxon>
        <taxon>Dikarya</taxon>
        <taxon>Basidiomycota</taxon>
        <taxon>Agaricomycotina</taxon>
        <taxon>Agaricomycetes</taxon>
        <taxon>Agaricomycetidae</taxon>
        <taxon>Agaricales</taxon>
        <taxon>Agaricineae</taxon>
        <taxon>Psathyrellaceae</taxon>
        <taxon>Ephemerocybe</taxon>
    </lineage>
</organism>
<evidence type="ECO:0000256" key="1">
    <source>
        <dbReference type="SAM" id="MobiDB-lite"/>
    </source>
</evidence>
<feature type="region of interest" description="Disordered" evidence="1">
    <location>
        <begin position="180"/>
        <end position="201"/>
    </location>
</feature>
<protein>
    <recommendedName>
        <fullName evidence="2">DUF6589 domain-containing protein</fullName>
    </recommendedName>
</protein>
<dbReference type="AlphaFoldDB" id="A0A8H6III9"/>